<evidence type="ECO:0000256" key="3">
    <source>
        <dbReference type="ARBA" id="ARBA00023125"/>
    </source>
</evidence>
<dbReference type="InterPro" id="IPR047057">
    <property type="entry name" value="MerR_fam"/>
</dbReference>
<dbReference type="Proteomes" id="UP000036503">
    <property type="component" value="Unassembled WGS sequence"/>
</dbReference>
<dbReference type="STRING" id="39029.BSR42_13200"/>
<dbReference type="PANTHER" id="PTHR30204:SF69">
    <property type="entry name" value="MERR-FAMILY TRANSCRIPTIONAL REGULATOR"/>
    <property type="match status" value="1"/>
</dbReference>
<dbReference type="InParanoid" id="A0A0J6WRS7"/>
<keyword evidence="2" id="KW-0805">Transcription regulation</keyword>
<dbReference type="Pfam" id="PF13411">
    <property type="entry name" value="MerR_1"/>
    <property type="match status" value="1"/>
</dbReference>
<dbReference type="CDD" id="cd00592">
    <property type="entry name" value="HTH_MerR-like"/>
    <property type="match status" value="1"/>
</dbReference>
<name>A0A0J6WRS7_9FIRM</name>
<proteinExistence type="predicted"/>
<dbReference type="InterPro" id="IPR009061">
    <property type="entry name" value="DNA-bd_dom_put_sf"/>
</dbReference>
<dbReference type="OrthoDB" id="9811174at2"/>
<evidence type="ECO:0000256" key="2">
    <source>
        <dbReference type="ARBA" id="ARBA00023015"/>
    </source>
</evidence>
<keyword evidence="1" id="KW-0678">Repressor</keyword>
<evidence type="ECO:0000256" key="4">
    <source>
        <dbReference type="ARBA" id="ARBA00023163"/>
    </source>
</evidence>
<evidence type="ECO:0000313" key="7">
    <source>
        <dbReference type="Proteomes" id="UP000036503"/>
    </source>
</evidence>
<dbReference type="Gene3D" id="1.10.1660.10">
    <property type="match status" value="1"/>
</dbReference>
<evidence type="ECO:0000256" key="1">
    <source>
        <dbReference type="ARBA" id="ARBA00022491"/>
    </source>
</evidence>
<dbReference type="GO" id="GO:0003700">
    <property type="term" value="F:DNA-binding transcription factor activity"/>
    <property type="evidence" value="ECO:0007669"/>
    <property type="project" value="InterPro"/>
</dbReference>
<dbReference type="GO" id="GO:0003677">
    <property type="term" value="F:DNA binding"/>
    <property type="evidence" value="ECO:0007669"/>
    <property type="project" value="UniProtKB-KW"/>
</dbReference>
<protein>
    <recommendedName>
        <fullName evidence="5">HTH merR-type domain-containing protein</fullName>
    </recommendedName>
</protein>
<evidence type="ECO:0000259" key="5">
    <source>
        <dbReference type="PROSITE" id="PS50937"/>
    </source>
</evidence>
<dbReference type="PATRIC" id="fig|1122219.3.peg.1593"/>
<sequence>MKEKYKIGQISKLFGIPIQTLHYFEKCGFISPEKDMQNNYRYYTAWDVNALLDSKYLHSFCFSNAEIRQILNHDDLKTITDRLDAQEKNFLDIIYHHQTILNELHEKKRMLLSLPMLTGKFKEITRAHLFFNPYRVNNSYPSAENRTQPIQVKEWLPFQPFVKATFMIPFENIQACTLEKADCLWGFSISPERAKELQMPTGIPVEYIPAQRCIYTIFAATETHTFIHALQKEVFSPLTANGYTIADAPIGKLLVRSHEGGQYTRYFEIWVPIKP</sequence>
<keyword evidence="4" id="KW-0804">Transcription</keyword>
<organism evidence="6 7">
    <name type="scientific">Megasphaera cerevisiae DSM 20462</name>
    <dbReference type="NCBI Taxonomy" id="1122219"/>
    <lineage>
        <taxon>Bacteria</taxon>
        <taxon>Bacillati</taxon>
        <taxon>Bacillota</taxon>
        <taxon>Negativicutes</taxon>
        <taxon>Veillonellales</taxon>
        <taxon>Veillonellaceae</taxon>
        <taxon>Megasphaera</taxon>
    </lineage>
</organism>
<keyword evidence="7" id="KW-1185">Reference proteome</keyword>
<dbReference type="RefSeq" id="WP_048514585.1">
    <property type="nucleotide sequence ID" value="NZ_FUXD01000049.1"/>
</dbReference>
<dbReference type="PANTHER" id="PTHR30204">
    <property type="entry name" value="REDOX-CYCLING DRUG-SENSING TRANSCRIPTIONAL ACTIVATOR SOXR"/>
    <property type="match status" value="1"/>
</dbReference>
<dbReference type="EMBL" id="LEKT01000030">
    <property type="protein sequence ID" value="KMO86180.1"/>
    <property type="molecule type" value="Genomic_DNA"/>
</dbReference>
<accession>A0A0J6WRS7</accession>
<dbReference type="SMART" id="SM00422">
    <property type="entry name" value="HTH_MERR"/>
    <property type="match status" value="1"/>
</dbReference>
<evidence type="ECO:0000313" key="6">
    <source>
        <dbReference type="EMBL" id="KMO86180.1"/>
    </source>
</evidence>
<dbReference type="AlphaFoldDB" id="A0A0J6WRS7"/>
<comment type="caution">
    <text evidence="6">The sequence shown here is derived from an EMBL/GenBank/DDBJ whole genome shotgun (WGS) entry which is preliminary data.</text>
</comment>
<dbReference type="PROSITE" id="PS50937">
    <property type="entry name" value="HTH_MERR_2"/>
    <property type="match status" value="1"/>
</dbReference>
<dbReference type="SUPFAM" id="SSF46955">
    <property type="entry name" value="Putative DNA-binding domain"/>
    <property type="match status" value="1"/>
</dbReference>
<gene>
    <name evidence="6" type="ORF">AB840_09395</name>
</gene>
<feature type="domain" description="HTH merR-type" evidence="5">
    <location>
        <begin position="4"/>
        <end position="73"/>
    </location>
</feature>
<dbReference type="InterPro" id="IPR000551">
    <property type="entry name" value="MerR-type_HTH_dom"/>
</dbReference>
<keyword evidence="3" id="KW-0238">DNA-binding</keyword>
<reference evidence="6 7" key="1">
    <citation type="submission" date="2015-06" db="EMBL/GenBank/DDBJ databases">
        <title>Draft genome sequence of beer spoilage bacterium Megasphaera cerevisiae type strain 20462.</title>
        <authorList>
            <person name="Kutumbaka K."/>
            <person name="Pasmowitz J."/>
            <person name="Mategko J."/>
            <person name="Reyes D."/>
            <person name="Friedrich A."/>
            <person name="Han S."/>
            <person name="Martens-Habbena W."/>
            <person name="Neal-McKinney J."/>
            <person name="Janagama H.K."/>
            <person name="Nadala C."/>
            <person name="Samadpour M."/>
        </authorList>
    </citation>
    <scope>NUCLEOTIDE SEQUENCE [LARGE SCALE GENOMIC DNA]</scope>
    <source>
        <strain evidence="6 7">DSM 20462</strain>
    </source>
</reference>